<accession>A0A6P0HKC6</accession>
<gene>
    <name evidence="8" type="ORF">G3T38_12185</name>
</gene>
<dbReference type="InterPro" id="IPR001851">
    <property type="entry name" value="ABC_transp_permease"/>
</dbReference>
<dbReference type="GO" id="GO:0005886">
    <property type="term" value="C:plasma membrane"/>
    <property type="evidence" value="ECO:0007669"/>
    <property type="project" value="UniProtKB-SubCell"/>
</dbReference>
<evidence type="ECO:0000256" key="2">
    <source>
        <dbReference type="ARBA" id="ARBA00022475"/>
    </source>
</evidence>
<organism evidence="8 9">
    <name type="scientific">Nocardioides zeae</name>
    <dbReference type="NCBI Taxonomy" id="1457234"/>
    <lineage>
        <taxon>Bacteria</taxon>
        <taxon>Bacillati</taxon>
        <taxon>Actinomycetota</taxon>
        <taxon>Actinomycetes</taxon>
        <taxon>Propionibacteriales</taxon>
        <taxon>Nocardioidaceae</taxon>
        <taxon>Nocardioides</taxon>
    </lineage>
</organism>
<evidence type="ECO:0000256" key="6">
    <source>
        <dbReference type="SAM" id="MobiDB-lite"/>
    </source>
</evidence>
<dbReference type="CDD" id="cd06580">
    <property type="entry name" value="TM_PBP1_transp_TpRbsC_like"/>
    <property type="match status" value="1"/>
</dbReference>
<feature type="transmembrane region" description="Helical" evidence="7">
    <location>
        <begin position="194"/>
        <end position="212"/>
    </location>
</feature>
<protein>
    <submittedName>
        <fullName evidence="8">ABC transporter permease</fullName>
    </submittedName>
</protein>
<feature type="transmembrane region" description="Helical" evidence="7">
    <location>
        <begin position="55"/>
        <end position="74"/>
    </location>
</feature>
<keyword evidence="5 7" id="KW-0472">Membrane</keyword>
<evidence type="ECO:0000313" key="9">
    <source>
        <dbReference type="Proteomes" id="UP000468687"/>
    </source>
</evidence>
<dbReference type="EMBL" id="JAAGXA010000007">
    <property type="protein sequence ID" value="NEN79036.1"/>
    <property type="molecule type" value="Genomic_DNA"/>
</dbReference>
<evidence type="ECO:0000256" key="3">
    <source>
        <dbReference type="ARBA" id="ARBA00022692"/>
    </source>
</evidence>
<dbReference type="Proteomes" id="UP000468687">
    <property type="component" value="Unassembled WGS sequence"/>
</dbReference>
<keyword evidence="9" id="KW-1185">Reference proteome</keyword>
<dbReference type="PANTHER" id="PTHR47089:SF1">
    <property type="entry name" value="GUANOSINE ABC TRANSPORTER PERMEASE PROTEIN NUPP"/>
    <property type="match status" value="1"/>
</dbReference>
<comment type="caution">
    <text evidence="8">The sequence shown here is derived from an EMBL/GenBank/DDBJ whole genome shotgun (WGS) entry which is preliminary data.</text>
</comment>
<sequence>MNVRLTKLLLGLAAPLLALGLAFLITSLVLALAGDPVGAVWSQLLQWPQPRNQINILNNAMVLFLSGLAVSIGFRMNLFNIGVDGQYRVAVFVAAVVAGEAWLPGYANTALAIVCAMLAGALWAGIAGVLKATRGVSEVIATIMLNFIATSLVAYLLAKAAVREEGSNVIGTKVIPESSWIPGIQVWSDVATELYGFIVITVLAGVGYWFVLNKTRFGFELRATGQSATAAVASGVSAKRMTIATMMLSGAVAGLVGLPILFGDSHSYGSTFQSGLGFAGIAIALLGRNHPVGIALGALLFAFLDEQSNPLQILVGVSPDIVAITQGVIVLTVVVSYELVRRYGARLEQRRVAAELAAGVTVAADGDRRDPDPDPSAPSAPDGSRGPGDGDVDLSKETTR</sequence>
<feature type="transmembrane region" description="Helical" evidence="7">
    <location>
        <begin position="139"/>
        <end position="158"/>
    </location>
</feature>
<name>A0A6P0HKC6_9ACTN</name>
<reference evidence="8 9" key="1">
    <citation type="journal article" date="2014" name="Int. J. Syst. Evol. Microbiol.">
        <title>Nocardioides zeae sp. nov., isolated from the stem of Zea mays.</title>
        <authorList>
            <person name="Glaeser S.P."/>
            <person name="McInroy J.A."/>
            <person name="Busse H.J."/>
            <person name="Kampfer P."/>
        </authorList>
    </citation>
    <scope>NUCLEOTIDE SEQUENCE [LARGE SCALE GENOMIC DNA]</scope>
    <source>
        <strain evidence="8 9">JCM 30728</strain>
    </source>
</reference>
<evidence type="ECO:0000256" key="4">
    <source>
        <dbReference type="ARBA" id="ARBA00022989"/>
    </source>
</evidence>
<dbReference type="Pfam" id="PF02653">
    <property type="entry name" value="BPD_transp_2"/>
    <property type="match status" value="1"/>
</dbReference>
<evidence type="ECO:0000256" key="1">
    <source>
        <dbReference type="ARBA" id="ARBA00004651"/>
    </source>
</evidence>
<dbReference type="AlphaFoldDB" id="A0A6P0HKC6"/>
<keyword evidence="4 7" id="KW-1133">Transmembrane helix</keyword>
<proteinExistence type="predicted"/>
<feature type="transmembrane region" description="Helical" evidence="7">
    <location>
        <begin position="109"/>
        <end position="130"/>
    </location>
</feature>
<evidence type="ECO:0000256" key="5">
    <source>
        <dbReference type="ARBA" id="ARBA00023136"/>
    </source>
</evidence>
<comment type="subcellular location">
    <subcellularLocation>
        <location evidence="1">Cell membrane</location>
        <topology evidence="1">Multi-pass membrane protein</topology>
    </subcellularLocation>
</comment>
<dbReference type="GO" id="GO:0022857">
    <property type="term" value="F:transmembrane transporter activity"/>
    <property type="evidence" value="ECO:0007669"/>
    <property type="project" value="InterPro"/>
</dbReference>
<feature type="region of interest" description="Disordered" evidence="6">
    <location>
        <begin position="363"/>
        <end position="400"/>
    </location>
</feature>
<keyword evidence="2" id="KW-1003">Cell membrane</keyword>
<evidence type="ECO:0000313" key="8">
    <source>
        <dbReference type="EMBL" id="NEN79036.1"/>
    </source>
</evidence>
<evidence type="ECO:0000256" key="7">
    <source>
        <dbReference type="SAM" id="Phobius"/>
    </source>
</evidence>
<feature type="transmembrane region" description="Helical" evidence="7">
    <location>
        <begin position="321"/>
        <end position="340"/>
    </location>
</feature>
<keyword evidence="3 7" id="KW-0812">Transmembrane</keyword>
<dbReference type="RefSeq" id="WP_163772564.1">
    <property type="nucleotide sequence ID" value="NZ_JAAGXA010000007.1"/>
</dbReference>
<feature type="transmembrane region" description="Helical" evidence="7">
    <location>
        <begin position="86"/>
        <end position="103"/>
    </location>
</feature>
<feature type="transmembrane region" description="Helical" evidence="7">
    <location>
        <begin position="243"/>
        <end position="262"/>
    </location>
</feature>
<dbReference type="PANTHER" id="PTHR47089">
    <property type="entry name" value="ABC TRANSPORTER, PERMEASE PROTEIN"/>
    <property type="match status" value="1"/>
</dbReference>